<dbReference type="InterPro" id="IPR000914">
    <property type="entry name" value="SBP_5_dom"/>
</dbReference>
<dbReference type="EMBL" id="MLJW01000453">
    <property type="protein sequence ID" value="OIQ86895.1"/>
    <property type="molecule type" value="Genomic_DNA"/>
</dbReference>
<dbReference type="AlphaFoldDB" id="A0A1J5R4D0"/>
<dbReference type="Pfam" id="PF00496">
    <property type="entry name" value="SBP_bac_5"/>
    <property type="match status" value="1"/>
</dbReference>
<protein>
    <submittedName>
        <fullName evidence="2">Bacterial extracellular solute-binding protein, family 5 middle</fullName>
    </submittedName>
</protein>
<dbReference type="InterPro" id="IPR039424">
    <property type="entry name" value="SBP_5"/>
</dbReference>
<name>A0A1J5R4D0_9ZZZZ</name>
<dbReference type="PROSITE" id="PS51257">
    <property type="entry name" value="PROKAR_LIPOPROTEIN"/>
    <property type="match status" value="1"/>
</dbReference>
<comment type="caution">
    <text evidence="2">The sequence shown here is derived from an EMBL/GenBank/DDBJ whole genome shotgun (WGS) entry which is preliminary data.</text>
</comment>
<dbReference type="GO" id="GO:1904680">
    <property type="term" value="F:peptide transmembrane transporter activity"/>
    <property type="evidence" value="ECO:0007669"/>
    <property type="project" value="TreeGrafter"/>
</dbReference>
<sequence>MKMLKALPPALIATALVLSGCSSTSNASAGGGNSPVKGGTLIFLEHSPKLDHLDPNRIYTGRDLAFMNSFVTRTLVAYNPVPGAAGTLLVPDLATNTGVPTNQAKTWSFTLRSGTKFEDGKAITCADVKYGTSRSFATDIITDGPAYAMQWLDIPKDATGAPIYKGPYVADPVGQAAYDKAVTCDSTGRTITFNLNTSVADFNYFATYGAISPVQKSKDTGDAYDLRPQSTGPYKILSNTKEALTLVRNDKWSQSSDKVRTPYPNRVELRFGIDEQVRDQMMLANSIPNAVNFDNPLPVDRAKFFDVTTGAALPSMAGRAINYSDPYARYLAFNLAKMPCLEVREAMYYARDAKANLDYLGGPAFAGSYATGVISPLLATDFAPTGVAGPGSPDFVPSGNLTKAKALLDLAKTKCPAEYTHATQTGIVIDVAQSATLQDLIPINVAAWARVGIKVSYNIIKSGYYSTVMNPTKQSDLSTSGWGADWANASTVIPQLYLVNGGFDLSQNGGDPNYASFEAKVAVAMRTTNRQAQAKLWKALDKQAMANFWVLPTIFGKAQFVWGSGVGGGFFWVPQGNPAFGKMWVK</sequence>
<feature type="domain" description="Solute-binding protein family 5" evidence="1">
    <location>
        <begin position="89"/>
        <end position="499"/>
    </location>
</feature>
<dbReference type="GO" id="GO:0015833">
    <property type="term" value="P:peptide transport"/>
    <property type="evidence" value="ECO:0007669"/>
    <property type="project" value="TreeGrafter"/>
</dbReference>
<organism evidence="2">
    <name type="scientific">mine drainage metagenome</name>
    <dbReference type="NCBI Taxonomy" id="410659"/>
    <lineage>
        <taxon>unclassified sequences</taxon>
        <taxon>metagenomes</taxon>
        <taxon>ecological metagenomes</taxon>
    </lineage>
</organism>
<dbReference type="SUPFAM" id="SSF53850">
    <property type="entry name" value="Periplasmic binding protein-like II"/>
    <property type="match status" value="1"/>
</dbReference>
<evidence type="ECO:0000259" key="1">
    <source>
        <dbReference type="Pfam" id="PF00496"/>
    </source>
</evidence>
<dbReference type="PANTHER" id="PTHR30290:SF83">
    <property type="entry name" value="ABC TRANSPORTER SUBSTRATE-BINDING PROTEIN"/>
    <property type="match status" value="1"/>
</dbReference>
<dbReference type="PANTHER" id="PTHR30290">
    <property type="entry name" value="PERIPLASMIC BINDING COMPONENT OF ABC TRANSPORTER"/>
    <property type="match status" value="1"/>
</dbReference>
<gene>
    <name evidence="2" type="ORF">GALL_312620</name>
</gene>
<accession>A0A1J5R4D0</accession>
<dbReference type="Gene3D" id="3.10.105.10">
    <property type="entry name" value="Dipeptide-binding Protein, Domain 3"/>
    <property type="match status" value="1"/>
</dbReference>
<proteinExistence type="predicted"/>
<reference evidence="2" key="1">
    <citation type="submission" date="2016-10" db="EMBL/GenBank/DDBJ databases">
        <title>Sequence of Gallionella enrichment culture.</title>
        <authorList>
            <person name="Poehlein A."/>
            <person name="Muehling M."/>
            <person name="Daniel R."/>
        </authorList>
    </citation>
    <scope>NUCLEOTIDE SEQUENCE</scope>
</reference>
<dbReference type="Gene3D" id="3.40.190.10">
    <property type="entry name" value="Periplasmic binding protein-like II"/>
    <property type="match status" value="1"/>
</dbReference>
<evidence type="ECO:0000313" key="2">
    <source>
        <dbReference type="EMBL" id="OIQ86895.1"/>
    </source>
</evidence>